<keyword evidence="5 8" id="KW-0520">NAD</keyword>
<dbReference type="EC" id="5.1.3.2" evidence="8"/>
<dbReference type="NCBIfam" id="NF007956">
    <property type="entry name" value="PRK10675.1"/>
    <property type="match status" value="1"/>
</dbReference>
<comment type="cofactor">
    <cofactor evidence="3 8">
        <name>NAD(+)</name>
        <dbReference type="ChEBI" id="CHEBI:57540"/>
    </cofactor>
</comment>
<keyword evidence="8" id="KW-0119">Carbohydrate metabolism</keyword>
<proteinExistence type="inferred from homology"/>
<comment type="catalytic activity">
    <reaction evidence="1">
        <text>UDP-N-acetyl-alpha-D-glucosamine = UDP-N-acetyl-alpha-D-galactosamine</text>
        <dbReference type="Rhea" id="RHEA:20517"/>
        <dbReference type="ChEBI" id="CHEBI:57705"/>
        <dbReference type="ChEBI" id="CHEBI:67138"/>
        <dbReference type="EC" id="5.1.3.7"/>
    </reaction>
</comment>
<reference evidence="11" key="1">
    <citation type="submission" date="2022-10" db="EMBL/GenBank/DDBJ databases">
        <title>Genome assembly of Pristionchus species.</title>
        <authorList>
            <person name="Yoshida K."/>
            <person name="Sommer R.J."/>
        </authorList>
    </citation>
    <scope>NUCLEOTIDE SEQUENCE [LARGE SCALE GENOMIC DNA]</scope>
    <source>
        <strain evidence="11">RS5460</strain>
    </source>
</reference>
<evidence type="ECO:0000256" key="4">
    <source>
        <dbReference type="ARBA" id="ARBA00004947"/>
    </source>
</evidence>
<dbReference type="InterPro" id="IPR001509">
    <property type="entry name" value="Epimerase_deHydtase"/>
</dbReference>
<evidence type="ECO:0000313" key="11">
    <source>
        <dbReference type="Proteomes" id="UP001328107"/>
    </source>
</evidence>
<feature type="domain" description="NAD-dependent epimerase/dehydratase" evidence="9">
    <location>
        <begin position="11"/>
        <end position="281"/>
    </location>
</feature>
<keyword evidence="11" id="KW-1185">Reference proteome</keyword>
<dbReference type="InterPro" id="IPR036291">
    <property type="entry name" value="NAD(P)-bd_dom_sf"/>
</dbReference>
<dbReference type="AlphaFoldDB" id="A0AAN5CER2"/>
<keyword evidence="6" id="KW-0299">Galactose metabolism</keyword>
<feature type="non-terminal residue" evidence="10">
    <location>
        <position position="1"/>
    </location>
</feature>
<dbReference type="Gene3D" id="3.40.50.720">
    <property type="entry name" value="NAD(P)-binding Rossmann-like Domain"/>
    <property type="match status" value="1"/>
</dbReference>
<keyword evidence="7 8" id="KW-0413">Isomerase</keyword>
<dbReference type="PRINTS" id="PR01713">
    <property type="entry name" value="NUCEPIMERASE"/>
</dbReference>
<dbReference type="Pfam" id="PF01370">
    <property type="entry name" value="Epimerase"/>
    <property type="match status" value="1"/>
</dbReference>
<dbReference type="EMBL" id="BTRK01000003">
    <property type="protein sequence ID" value="GMR43070.1"/>
    <property type="molecule type" value="Genomic_DNA"/>
</dbReference>
<comment type="caution">
    <text evidence="10">The sequence shown here is derived from an EMBL/GenBank/DDBJ whole genome shotgun (WGS) entry which is preliminary data.</text>
</comment>
<evidence type="ECO:0000256" key="1">
    <source>
        <dbReference type="ARBA" id="ARBA00000014"/>
    </source>
</evidence>
<comment type="similarity">
    <text evidence="8">Belongs to the NAD(P)-dependent epimerase/dehydratase family.</text>
</comment>
<dbReference type="PANTHER" id="PTHR43725:SF47">
    <property type="entry name" value="UDP-GLUCOSE 4-EPIMERASE"/>
    <property type="match status" value="1"/>
</dbReference>
<comment type="pathway">
    <text evidence="4 8">Carbohydrate metabolism; galactose metabolism.</text>
</comment>
<dbReference type="GO" id="GO:0003978">
    <property type="term" value="F:UDP-glucose 4-epimerase activity"/>
    <property type="evidence" value="ECO:0007669"/>
    <property type="project" value="UniProtKB-UniRule"/>
</dbReference>
<dbReference type="GO" id="GO:0033499">
    <property type="term" value="P:galactose catabolic process via UDP-galactose, Leloir pathway"/>
    <property type="evidence" value="ECO:0007669"/>
    <property type="project" value="TreeGrafter"/>
</dbReference>
<dbReference type="GO" id="GO:0003974">
    <property type="term" value="F:UDP-N-acetylglucosamine 4-epimerase activity"/>
    <property type="evidence" value="ECO:0007669"/>
    <property type="project" value="UniProtKB-EC"/>
</dbReference>
<protein>
    <recommendedName>
        <fullName evidence="8">UDP-glucose 4-epimerase</fullName>
        <ecNumber evidence="8">5.1.3.2</ecNumber>
    </recommendedName>
</protein>
<sequence>YHSPSLFQMRVLVTGAAGFIGSHTVLELVNAGYDVICLDNFANAVSDDKGEPVSLNRVSELTGKEIPFKKCDILDEKAMEEVFKSAPIDAVIHLASLKSVGESVQRPLDYYRNNIVGSLNLIGLCKKYGVRNFIFSSSATVYGSPERLPITESCRVGVGITNAYGQTKFMLEQILRDVGSAPGEPWNIILLRYFNPVGAHPSGRIGEDPNGVPNNLMPYVAQVAIGKLPVLTIHGDQWETKDGTGVRDFIHVVDLAKGHLKALERALDKNASIGTEVYNLGTGTGYSVMEMVEAMEKASGRTINRKVGPPRPGDVASAYCDPSLAFEKLGWKAELGLEEMCRDLWKWQSDNPNGFHSA</sequence>
<name>A0AAN5CER2_9BILA</name>
<evidence type="ECO:0000259" key="9">
    <source>
        <dbReference type="Pfam" id="PF01370"/>
    </source>
</evidence>
<comment type="catalytic activity">
    <reaction evidence="2 8">
        <text>UDP-alpha-D-glucose = UDP-alpha-D-galactose</text>
        <dbReference type="Rhea" id="RHEA:22168"/>
        <dbReference type="ChEBI" id="CHEBI:58885"/>
        <dbReference type="ChEBI" id="CHEBI:66914"/>
        <dbReference type="EC" id="5.1.3.2"/>
    </reaction>
</comment>
<dbReference type="InterPro" id="IPR005886">
    <property type="entry name" value="UDP_G4E"/>
</dbReference>
<accession>A0AAN5CER2</accession>
<dbReference type="PANTHER" id="PTHR43725">
    <property type="entry name" value="UDP-GLUCOSE 4-EPIMERASE"/>
    <property type="match status" value="1"/>
</dbReference>
<evidence type="ECO:0000256" key="3">
    <source>
        <dbReference type="ARBA" id="ARBA00001911"/>
    </source>
</evidence>
<dbReference type="CDD" id="cd05247">
    <property type="entry name" value="UDP_G4E_1_SDR_e"/>
    <property type="match status" value="1"/>
</dbReference>
<dbReference type="SUPFAM" id="SSF51735">
    <property type="entry name" value="NAD(P)-binding Rossmann-fold domains"/>
    <property type="match status" value="1"/>
</dbReference>
<evidence type="ECO:0000313" key="10">
    <source>
        <dbReference type="EMBL" id="GMR43070.1"/>
    </source>
</evidence>
<evidence type="ECO:0000256" key="5">
    <source>
        <dbReference type="ARBA" id="ARBA00023027"/>
    </source>
</evidence>
<evidence type="ECO:0000256" key="8">
    <source>
        <dbReference type="RuleBase" id="RU366046"/>
    </source>
</evidence>
<evidence type="ECO:0000256" key="6">
    <source>
        <dbReference type="ARBA" id="ARBA00023144"/>
    </source>
</evidence>
<dbReference type="GO" id="GO:0005829">
    <property type="term" value="C:cytosol"/>
    <property type="evidence" value="ECO:0007669"/>
    <property type="project" value="TreeGrafter"/>
</dbReference>
<dbReference type="Gene3D" id="3.90.25.10">
    <property type="entry name" value="UDP-galactose 4-epimerase, domain 1"/>
    <property type="match status" value="1"/>
</dbReference>
<dbReference type="NCBIfam" id="TIGR01179">
    <property type="entry name" value="galE"/>
    <property type="match status" value="1"/>
</dbReference>
<evidence type="ECO:0000256" key="2">
    <source>
        <dbReference type="ARBA" id="ARBA00000083"/>
    </source>
</evidence>
<organism evidence="10 11">
    <name type="scientific">Pristionchus mayeri</name>
    <dbReference type="NCBI Taxonomy" id="1317129"/>
    <lineage>
        <taxon>Eukaryota</taxon>
        <taxon>Metazoa</taxon>
        <taxon>Ecdysozoa</taxon>
        <taxon>Nematoda</taxon>
        <taxon>Chromadorea</taxon>
        <taxon>Rhabditida</taxon>
        <taxon>Rhabditina</taxon>
        <taxon>Diplogasteromorpha</taxon>
        <taxon>Diplogasteroidea</taxon>
        <taxon>Neodiplogasteridae</taxon>
        <taxon>Pristionchus</taxon>
    </lineage>
</organism>
<dbReference type="Proteomes" id="UP001328107">
    <property type="component" value="Unassembled WGS sequence"/>
</dbReference>
<evidence type="ECO:0000256" key="7">
    <source>
        <dbReference type="ARBA" id="ARBA00023235"/>
    </source>
</evidence>
<comment type="subunit">
    <text evidence="8">Homodimer.</text>
</comment>
<gene>
    <name evidence="10" type="ORF">PMAYCL1PPCAC_13265</name>
</gene>